<proteinExistence type="predicted"/>
<keyword evidence="3" id="KW-1185">Reference proteome</keyword>
<name>A0A1M4Y556_9RHOB</name>
<dbReference type="EMBL" id="FQVK01000014">
    <property type="protein sequence ID" value="SHF00835.1"/>
    <property type="molecule type" value="Genomic_DNA"/>
</dbReference>
<gene>
    <name evidence="2" type="ORF">SAMN05444279_1145</name>
</gene>
<evidence type="ECO:0000313" key="3">
    <source>
        <dbReference type="Proteomes" id="UP000325134"/>
    </source>
</evidence>
<evidence type="ECO:0000256" key="1">
    <source>
        <dbReference type="SAM" id="MobiDB-lite"/>
    </source>
</evidence>
<dbReference type="OrthoDB" id="7619456at2"/>
<dbReference type="RefSeq" id="WP_149776136.1">
    <property type="nucleotide sequence ID" value="NZ_FQVK01000014.1"/>
</dbReference>
<protein>
    <submittedName>
        <fullName evidence="2">Uncharacterized protein</fullName>
    </submittedName>
</protein>
<accession>A0A1M4Y556</accession>
<reference evidence="2 3" key="1">
    <citation type="submission" date="2016-11" db="EMBL/GenBank/DDBJ databases">
        <authorList>
            <person name="Varghese N."/>
            <person name="Submissions S."/>
        </authorList>
    </citation>
    <scope>NUCLEOTIDE SEQUENCE [LARGE SCALE GENOMIC DNA]</scope>
    <source>
        <strain evidence="2 3">DSM 29341</strain>
    </source>
</reference>
<dbReference type="AlphaFoldDB" id="A0A1M4Y556"/>
<organism evidence="2 3">
    <name type="scientific">Ruegeria intermedia</name>
    <dbReference type="NCBI Taxonomy" id="996115"/>
    <lineage>
        <taxon>Bacteria</taxon>
        <taxon>Pseudomonadati</taxon>
        <taxon>Pseudomonadota</taxon>
        <taxon>Alphaproteobacteria</taxon>
        <taxon>Rhodobacterales</taxon>
        <taxon>Roseobacteraceae</taxon>
        <taxon>Ruegeria</taxon>
    </lineage>
</organism>
<dbReference type="Proteomes" id="UP000325134">
    <property type="component" value="Unassembled WGS sequence"/>
</dbReference>
<evidence type="ECO:0000313" key="2">
    <source>
        <dbReference type="EMBL" id="SHF00835.1"/>
    </source>
</evidence>
<sequence length="107" mass="12168">MMAEDWFRRRAHRRRLPGGRETHVRETWVPRHPEADRKKSFRSRCPRCGAAIVSVPMPNGGRVHFEGGKGLGRIKHPCLHVGEGLSRRRADDTDDLFAWAQSQGNSG</sequence>
<feature type="region of interest" description="Disordered" evidence="1">
    <location>
        <begin position="1"/>
        <end position="25"/>
    </location>
</feature>